<dbReference type="EMBL" id="CM026422">
    <property type="protein sequence ID" value="KAG0585894.1"/>
    <property type="molecule type" value="Genomic_DNA"/>
</dbReference>
<evidence type="ECO:0000313" key="2">
    <source>
        <dbReference type="EMBL" id="KAG0585894.1"/>
    </source>
</evidence>
<evidence type="ECO:0000256" key="1">
    <source>
        <dbReference type="SAM" id="MobiDB-lite"/>
    </source>
</evidence>
<gene>
    <name evidence="2" type="ORF">KC19_2G047700</name>
</gene>
<comment type="caution">
    <text evidence="2">The sequence shown here is derived from an EMBL/GenBank/DDBJ whole genome shotgun (WGS) entry which is preliminary data.</text>
</comment>
<organism evidence="2 3">
    <name type="scientific">Ceratodon purpureus</name>
    <name type="common">Fire moss</name>
    <name type="synonym">Dicranum purpureum</name>
    <dbReference type="NCBI Taxonomy" id="3225"/>
    <lineage>
        <taxon>Eukaryota</taxon>
        <taxon>Viridiplantae</taxon>
        <taxon>Streptophyta</taxon>
        <taxon>Embryophyta</taxon>
        <taxon>Bryophyta</taxon>
        <taxon>Bryophytina</taxon>
        <taxon>Bryopsida</taxon>
        <taxon>Dicranidae</taxon>
        <taxon>Pseudoditrichales</taxon>
        <taxon>Ditrichaceae</taxon>
        <taxon>Ceratodon</taxon>
    </lineage>
</organism>
<reference evidence="2" key="1">
    <citation type="submission" date="2020-06" db="EMBL/GenBank/DDBJ databases">
        <title>WGS assembly of Ceratodon purpureus strain R40.</title>
        <authorList>
            <person name="Carey S.B."/>
            <person name="Jenkins J."/>
            <person name="Shu S."/>
            <person name="Lovell J.T."/>
            <person name="Sreedasyam A."/>
            <person name="Maumus F."/>
            <person name="Tiley G.P."/>
            <person name="Fernandez-Pozo N."/>
            <person name="Barry K."/>
            <person name="Chen C."/>
            <person name="Wang M."/>
            <person name="Lipzen A."/>
            <person name="Daum C."/>
            <person name="Saski C.A."/>
            <person name="Payton A.C."/>
            <person name="Mcbreen J.C."/>
            <person name="Conrad R.E."/>
            <person name="Kollar L.M."/>
            <person name="Olsson S."/>
            <person name="Huttunen S."/>
            <person name="Landis J.B."/>
            <person name="Wickett N.J."/>
            <person name="Johnson M.G."/>
            <person name="Rensing S.A."/>
            <person name="Grimwood J."/>
            <person name="Schmutz J."/>
            <person name="Mcdaniel S.F."/>
        </authorList>
    </citation>
    <scope>NUCLEOTIDE SEQUENCE</scope>
    <source>
        <strain evidence="2">R40</strain>
    </source>
</reference>
<proteinExistence type="predicted"/>
<feature type="compositionally biased region" description="Polar residues" evidence="1">
    <location>
        <begin position="1"/>
        <end position="10"/>
    </location>
</feature>
<keyword evidence="3" id="KW-1185">Reference proteome</keyword>
<dbReference type="AlphaFoldDB" id="A0A8T0IQ90"/>
<accession>A0A8T0IQ90</accession>
<protein>
    <submittedName>
        <fullName evidence="2">Uncharacterized protein</fullName>
    </submittedName>
</protein>
<sequence length="149" mass="15458">MLCCSSMLTVSRSTPPSSPSAGSHGLVSSSTVSMCNSDASFVGSDGLLSNVTNSCRSFVHVVKQVLESTYLRIPLPRLSAGFLDGKKERIASLLSAAAKLSLCASVGKTVLEPRCSRIPLGLSAGIMDGDTGSGKLLTVRRGDVDSECF</sequence>
<feature type="region of interest" description="Disordered" evidence="1">
    <location>
        <begin position="1"/>
        <end position="23"/>
    </location>
</feature>
<name>A0A8T0IQ90_CERPU</name>
<evidence type="ECO:0000313" key="3">
    <source>
        <dbReference type="Proteomes" id="UP000822688"/>
    </source>
</evidence>
<feature type="compositionally biased region" description="Low complexity" evidence="1">
    <location>
        <begin position="11"/>
        <end position="23"/>
    </location>
</feature>
<dbReference type="Proteomes" id="UP000822688">
    <property type="component" value="Chromosome 2"/>
</dbReference>